<dbReference type="GeneID" id="113497648"/>
<dbReference type="Proteomes" id="UP000322000">
    <property type="component" value="Chromosome 1"/>
</dbReference>
<keyword evidence="1" id="KW-0521">NADP</keyword>
<dbReference type="InterPro" id="IPR001509">
    <property type="entry name" value="Epimerase_deHydtase"/>
</dbReference>
<keyword evidence="2" id="KW-0119">Carbohydrate metabolism</keyword>
<reference evidence="5" key="1">
    <citation type="submission" date="2025-08" db="UniProtKB">
        <authorList>
            <consortium name="RefSeq"/>
        </authorList>
    </citation>
    <scope>IDENTIFICATION</scope>
</reference>
<dbReference type="CDD" id="cd05238">
    <property type="entry name" value="Gne_like_SDR_e"/>
    <property type="match status" value="1"/>
</dbReference>
<feature type="domain" description="NAD-dependent epimerase/dehydratase" evidence="3">
    <location>
        <begin position="3"/>
        <end position="200"/>
    </location>
</feature>
<evidence type="ECO:0000313" key="4">
    <source>
        <dbReference type="Proteomes" id="UP000322000"/>
    </source>
</evidence>
<dbReference type="InterPro" id="IPR036291">
    <property type="entry name" value="NAD(P)-bd_dom_sf"/>
</dbReference>
<dbReference type="SUPFAM" id="SSF51735">
    <property type="entry name" value="NAD(P)-binding Rossmann-fold domains"/>
    <property type="match status" value="1"/>
</dbReference>
<dbReference type="AlphaFoldDB" id="A0A7E5VXK9"/>
<evidence type="ECO:0000259" key="3">
    <source>
        <dbReference type="Pfam" id="PF01370"/>
    </source>
</evidence>
<dbReference type="PANTHER" id="PTHR43103">
    <property type="entry name" value="NUCLEOSIDE-DIPHOSPHATE-SUGAR EPIMERASE"/>
    <property type="match status" value="1"/>
</dbReference>
<evidence type="ECO:0000256" key="1">
    <source>
        <dbReference type="ARBA" id="ARBA00022857"/>
    </source>
</evidence>
<protein>
    <submittedName>
        <fullName evidence="5">Uncharacterized protein LOC113497648</fullName>
    </submittedName>
</protein>
<name>A0A7E5VXK9_TRINI</name>
<evidence type="ECO:0000313" key="5">
    <source>
        <dbReference type="RefSeq" id="XP_026733074.1"/>
    </source>
</evidence>
<keyword evidence="4" id="KW-1185">Reference proteome</keyword>
<dbReference type="Gene3D" id="3.90.25.10">
    <property type="entry name" value="UDP-galactose 4-epimerase, domain 1"/>
    <property type="match status" value="1"/>
</dbReference>
<dbReference type="PANTHER" id="PTHR43103:SF3">
    <property type="entry name" value="ADP-L-GLYCERO-D-MANNO-HEPTOSE-6-EPIMERASE"/>
    <property type="match status" value="1"/>
</dbReference>
<dbReference type="Pfam" id="PF01370">
    <property type="entry name" value="Epimerase"/>
    <property type="match status" value="1"/>
</dbReference>
<dbReference type="Gene3D" id="3.40.50.720">
    <property type="entry name" value="NAD(P)-binding Rossmann-like Domain"/>
    <property type="match status" value="1"/>
</dbReference>
<gene>
    <name evidence="5" type="primary">LOC113497648</name>
</gene>
<organism evidence="4 5">
    <name type="scientific">Trichoplusia ni</name>
    <name type="common">Cabbage looper</name>
    <dbReference type="NCBI Taxonomy" id="7111"/>
    <lineage>
        <taxon>Eukaryota</taxon>
        <taxon>Metazoa</taxon>
        <taxon>Ecdysozoa</taxon>
        <taxon>Arthropoda</taxon>
        <taxon>Hexapoda</taxon>
        <taxon>Insecta</taxon>
        <taxon>Pterygota</taxon>
        <taxon>Neoptera</taxon>
        <taxon>Endopterygota</taxon>
        <taxon>Lepidoptera</taxon>
        <taxon>Glossata</taxon>
        <taxon>Ditrysia</taxon>
        <taxon>Noctuoidea</taxon>
        <taxon>Noctuidae</taxon>
        <taxon>Plusiinae</taxon>
        <taxon>Trichoplusia</taxon>
    </lineage>
</organism>
<accession>A0A7E5VXK9</accession>
<dbReference type="OrthoDB" id="16464at2759"/>
<dbReference type="GO" id="GO:0016491">
    <property type="term" value="F:oxidoreductase activity"/>
    <property type="evidence" value="ECO:0007669"/>
    <property type="project" value="InterPro"/>
</dbReference>
<dbReference type="InParanoid" id="A0A7E5VXK9"/>
<dbReference type="NCBIfam" id="NF043036">
    <property type="entry name" value="ErythonDh"/>
    <property type="match status" value="1"/>
</dbReference>
<evidence type="ECO:0000256" key="2">
    <source>
        <dbReference type="ARBA" id="ARBA00023277"/>
    </source>
</evidence>
<dbReference type="KEGG" id="tnl:113497648"/>
<sequence length="318" mass="34144">MKVVVTGAAGFLGSRLADELLLNGLEKTKVTELILTDVQTPPARQDPRVTALALNLTEPTAADKLIDEKCGVVFHLAAVVSGQAEADFEFGMKANLDATRSLLEAVRHKAPTAKFVFASSVAVFGGDFPPVIDDLTCVMPQTSYGTAKAMCELLVNDYSRRGFADGRAVRLPTVSVRAGVANAAVTSFASGIIREPLNGKESICPVKKEQELWLTSPETVVKNIIHAAVVDASALGKWRAINLPGLCASVGDMVSALRSEAGDDVVSLIRFKYDEFIAKIVTSLPIRIDNSRALKLGFSVDPNFSAIVRSYMKYDLKK</sequence>
<proteinExistence type="predicted"/>
<dbReference type="RefSeq" id="XP_026733074.1">
    <property type="nucleotide sequence ID" value="XM_026877273.1"/>
</dbReference>
<dbReference type="InterPro" id="IPR050005">
    <property type="entry name" value="DenD"/>
</dbReference>